<dbReference type="EMBL" id="FTOA01000007">
    <property type="protein sequence ID" value="SIT11026.1"/>
    <property type="molecule type" value="Genomic_DNA"/>
</dbReference>
<dbReference type="AlphaFoldDB" id="A0A1N7PKD7"/>
<reference evidence="1 2" key="1">
    <citation type="submission" date="2017-01" db="EMBL/GenBank/DDBJ databases">
        <authorList>
            <person name="Mah S.A."/>
            <person name="Swanson W.J."/>
            <person name="Moy G.W."/>
            <person name="Vacquier V.D."/>
        </authorList>
    </citation>
    <scope>NUCLEOTIDE SEQUENCE [LARGE SCALE GENOMIC DNA]</scope>
    <source>
        <strain evidence="1 2">DSM 11589</strain>
    </source>
</reference>
<organism evidence="1 2">
    <name type="scientific">Insolitispirillum peregrinum</name>
    <dbReference type="NCBI Taxonomy" id="80876"/>
    <lineage>
        <taxon>Bacteria</taxon>
        <taxon>Pseudomonadati</taxon>
        <taxon>Pseudomonadota</taxon>
        <taxon>Alphaproteobacteria</taxon>
        <taxon>Rhodospirillales</taxon>
        <taxon>Novispirillaceae</taxon>
        <taxon>Insolitispirillum</taxon>
    </lineage>
</organism>
<dbReference type="Proteomes" id="UP000185678">
    <property type="component" value="Unassembled WGS sequence"/>
</dbReference>
<evidence type="ECO:0000313" key="1">
    <source>
        <dbReference type="EMBL" id="SIT11026.1"/>
    </source>
</evidence>
<evidence type="ECO:0000313" key="2">
    <source>
        <dbReference type="Proteomes" id="UP000185678"/>
    </source>
</evidence>
<name>A0A1N7PKD7_9PROT</name>
<keyword evidence="2" id="KW-1185">Reference proteome</keyword>
<proteinExistence type="predicted"/>
<gene>
    <name evidence="1" type="ORF">SAMN05421779_10732</name>
</gene>
<protein>
    <submittedName>
        <fullName evidence="1">Uncharacterized protein</fullName>
    </submittedName>
</protein>
<sequence>MTLLTVQHHDRLMDMAALAYGRWLSGDPLLCRPTEEDTATSRSPR</sequence>
<accession>A0A1N7PKD7</accession>